<evidence type="ECO:0000256" key="1">
    <source>
        <dbReference type="ARBA" id="ARBA00004123"/>
    </source>
</evidence>
<dbReference type="PROSITE" id="PS00463">
    <property type="entry name" value="ZN2_CY6_FUNGAL_1"/>
    <property type="match status" value="1"/>
</dbReference>
<name>A0A9N9EA20_9GLOM</name>
<evidence type="ECO:0000256" key="2">
    <source>
        <dbReference type="ARBA" id="ARBA00022723"/>
    </source>
</evidence>
<dbReference type="Pfam" id="PF00172">
    <property type="entry name" value="Zn_clus"/>
    <property type="match status" value="1"/>
</dbReference>
<keyword evidence="4" id="KW-0539">Nucleus</keyword>
<dbReference type="InterPro" id="IPR036864">
    <property type="entry name" value="Zn2-C6_fun-type_DNA-bd_sf"/>
</dbReference>
<dbReference type="PANTHER" id="PTHR46910">
    <property type="entry name" value="TRANSCRIPTION FACTOR PDR1"/>
    <property type="match status" value="1"/>
</dbReference>
<dbReference type="SMART" id="SM00066">
    <property type="entry name" value="GAL4"/>
    <property type="match status" value="1"/>
</dbReference>
<evidence type="ECO:0000313" key="6">
    <source>
        <dbReference type="EMBL" id="CAG8670300.1"/>
    </source>
</evidence>
<feature type="domain" description="Zn(2)-C6 fungal-type" evidence="5">
    <location>
        <begin position="11"/>
        <end position="46"/>
    </location>
</feature>
<proteinExistence type="predicted"/>
<gene>
    <name evidence="6" type="ORF">DERYTH_LOCUS11202</name>
</gene>
<dbReference type="PROSITE" id="PS50048">
    <property type="entry name" value="ZN2_CY6_FUNGAL_2"/>
    <property type="match status" value="1"/>
</dbReference>
<accession>A0A9N9EA20</accession>
<dbReference type="GO" id="GO:0008270">
    <property type="term" value="F:zinc ion binding"/>
    <property type="evidence" value="ECO:0007669"/>
    <property type="project" value="InterPro"/>
</dbReference>
<dbReference type="Gene3D" id="4.10.240.10">
    <property type="entry name" value="Zn(2)-C6 fungal-type DNA-binding domain"/>
    <property type="match status" value="1"/>
</dbReference>
<dbReference type="InterPro" id="IPR050987">
    <property type="entry name" value="AtrR-like"/>
</dbReference>
<organism evidence="6 7">
    <name type="scientific">Dentiscutata erythropus</name>
    <dbReference type="NCBI Taxonomy" id="1348616"/>
    <lineage>
        <taxon>Eukaryota</taxon>
        <taxon>Fungi</taxon>
        <taxon>Fungi incertae sedis</taxon>
        <taxon>Mucoromycota</taxon>
        <taxon>Glomeromycotina</taxon>
        <taxon>Glomeromycetes</taxon>
        <taxon>Diversisporales</taxon>
        <taxon>Gigasporaceae</taxon>
        <taxon>Dentiscutata</taxon>
    </lineage>
</organism>
<dbReference type="GO" id="GO:0000981">
    <property type="term" value="F:DNA-binding transcription factor activity, RNA polymerase II-specific"/>
    <property type="evidence" value="ECO:0007669"/>
    <property type="project" value="InterPro"/>
</dbReference>
<keyword evidence="7" id="KW-1185">Reference proteome</keyword>
<comment type="caution">
    <text evidence="6">The sequence shown here is derived from an EMBL/GenBank/DDBJ whole genome shotgun (WGS) entry which is preliminary data.</text>
</comment>
<keyword evidence="3" id="KW-0238">DNA-binding</keyword>
<evidence type="ECO:0000259" key="5">
    <source>
        <dbReference type="PROSITE" id="PS50048"/>
    </source>
</evidence>
<evidence type="ECO:0000313" key="7">
    <source>
        <dbReference type="Proteomes" id="UP000789405"/>
    </source>
</evidence>
<dbReference type="PANTHER" id="PTHR46910:SF3">
    <property type="entry name" value="HALOTOLERANCE PROTEIN 9-RELATED"/>
    <property type="match status" value="1"/>
</dbReference>
<dbReference type="EMBL" id="CAJVPY010006838">
    <property type="protein sequence ID" value="CAG8670300.1"/>
    <property type="molecule type" value="Genomic_DNA"/>
</dbReference>
<dbReference type="SUPFAM" id="SSF57701">
    <property type="entry name" value="Zn2/Cys6 DNA-binding domain"/>
    <property type="match status" value="1"/>
</dbReference>
<evidence type="ECO:0000256" key="3">
    <source>
        <dbReference type="ARBA" id="ARBA00023125"/>
    </source>
</evidence>
<feature type="non-terminal residue" evidence="6">
    <location>
        <position position="104"/>
    </location>
</feature>
<dbReference type="Proteomes" id="UP000789405">
    <property type="component" value="Unassembled WGS sequence"/>
</dbReference>
<dbReference type="GO" id="GO:0003677">
    <property type="term" value="F:DNA binding"/>
    <property type="evidence" value="ECO:0007669"/>
    <property type="project" value="UniProtKB-KW"/>
</dbReference>
<dbReference type="InterPro" id="IPR001138">
    <property type="entry name" value="Zn2Cys6_DnaBD"/>
</dbReference>
<dbReference type="CDD" id="cd00067">
    <property type="entry name" value="GAL4"/>
    <property type="match status" value="1"/>
</dbReference>
<dbReference type="OrthoDB" id="2123952at2759"/>
<comment type="subcellular location">
    <subcellularLocation>
        <location evidence="1">Nucleus</location>
    </subcellularLocation>
</comment>
<sequence length="104" mass="12104">MPLNRLNVSYACDNCKSRKLKCDRVASSTSITKCTQCKKRNLECTYNKGKGKKRGPKPKNKLIDDNSMIHVDEDEIFRTQILRLTTLSIKESCWSSLPYRLYRK</sequence>
<keyword evidence="2" id="KW-0479">Metal-binding</keyword>
<dbReference type="GO" id="GO:0005634">
    <property type="term" value="C:nucleus"/>
    <property type="evidence" value="ECO:0007669"/>
    <property type="project" value="UniProtKB-SubCell"/>
</dbReference>
<evidence type="ECO:0000256" key="4">
    <source>
        <dbReference type="ARBA" id="ARBA00023242"/>
    </source>
</evidence>
<dbReference type="AlphaFoldDB" id="A0A9N9EA20"/>
<reference evidence="6" key="1">
    <citation type="submission" date="2021-06" db="EMBL/GenBank/DDBJ databases">
        <authorList>
            <person name="Kallberg Y."/>
            <person name="Tangrot J."/>
            <person name="Rosling A."/>
        </authorList>
    </citation>
    <scope>NUCLEOTIDE SEQUENCE</scope>
    <source>
        <strain evidence="6">MA453B</strain>
    </source>
</reference>
<protein>
    <submittedName>
        <fullName evidence="6">555_t:CDS:1</fullName>
    </submittedName>
</protein>